<organism evidence="1 2">
    <name type="scientific">Gigaspora margarita</name>
    <dbReference type="NCBI Taxonomy" id="4874"/>
    <lineage>
        <taxon>Eukaryota</taxon>
        <taxon>Fungi</taxon>
        <taxon>Fungi incertae sedis</taxon>
        <taxon>Mucoromycota</taxon>
        <taxon>Glomeromycotina</taxon>
        <taxon>Glomeromycetes</taxon>
        <taxon>Diversisporales</taxon>
        <taxon>Gigasporaceae</taxon>
        <taxon>Gigaspora</taxon>
    </lineage>
</organism>
<name>A0ABN7WZM8_GIGMA</name>
<accession>A0ABN7WZM8</accession>
<protein>
    <submittedName>
        <fullName evidence="1">39607_t:CDS:1</fullName>
    </submittedName>
</protein>
<evidence type="ECO:0000313" key="2">
    <source>
        <dbReference type="Proteomes" id="UP000789901"/>
    </source>
</evidence>
<keyword evidence="2" id="KW-1185">Reference proteome</keyword>
<gene>
    <name evidence="1" type="ORF">GMARGA_LOCUS36897</name>
</gene>
<dbReference type="EMBL" id="CAJVQB010074597">
    <property type="protein sequence ID" value="CAG8844087.1"/>
    <property type="molecule type" value="Genomic_DNA"/>
</dbReference>
<proteinExistence type="predicted"/>
<reference evidence="1 2" key="1">
    <citation type="submission" date="2021-06" db="EMBL/GenBank/DDBJ databases">
        <authorList>
            <person name="Kallberg Y."/>
            <person name="Tangrot J."/>
            <person name="Rosling A."/>
        </authorList>
    </citation>
    <scope>NUCLEOTIDE SEQUENCE [LARGE SCALE GENOMIC DNA]</scope>
    <source>
        <strain evidence="1 2">120-4 pot B 10/14</strain>
    </source>
</reference>
<feature type="non-terminal residue" evidence="1">
    <location>
        <position position="1"/>
    </location>
</feature>
<comment type="caution">
    <text evidence="1">The sequence shown here is derived from an EMBL/GenBank/DDBJ whole genome shotgun (WGS) entry which is preliminary data.</text>
</comment>
<dbReference type="Proteomes" id="UP000789901">
    <property type="component" value="Unassembled WGS sequence"/>
</dbReference>
<evidence type="ECO:0000313" key="1">
    <source>
        <dbReference type="EMBL" id="CAG8844087.1"/>
    </source>
</evidence>
<sequence>IWNCLWELVIQEIKPKNRYNDHIRMIINLEMKRISVGFHFWQNHNTQNWSHTPLMRGNKEKVLCDFNFEVIFDNERAILINHL</sequence>